<dbReference type="GO" id="GO:0043709">
    <property type="term" value="P:cell adhesion involved in single-species biofilm formation"/>
    <property type="evidence" value="ECO:0007669"/>
    <property type="project" value="TreeGrafter"/>
</dbReference>
<dbReference type="EC" id="2.7.7.65" evidence="2"/>
<dbReference type="InterPro" id="IPR011620">
    <property type="entry name" value="Sig_transdc_His_kinase_LytS_TM"/>
</dbReference>
<evidence type="ECO:0000256" key="3">
    <source>
        <dbReference type="ARBA" id="ARBA00022475"/>
    </source>
</evidence>
<dbReference type="InterPro" id="IPR050469">
    <property type="entry name" value="Diguanylate_Cyclase"/>
</dbReference>
<dbReference type="InterPro" id="IPR043128">
    <property type="entry name" value="Rev_trsase/Diguanyl_cyclase"/>
</dbReference>
<dbReference type="AlphaFoldDB" id="A0A399J418"/>
<dbReference type="CDD" id="cd01949">
    <property type="entry name" value="GGDEF"/>
    <property type="match status" value="1"/>
</dbReference>
<evidence type="ECO:0000256" key="7">
    <source>
        <dbReference type="ARBA" id="ARBA00034247"/>
    </source>
</evidence>
<evidence type="ECO:0000256" key="4">
    <source>
        <dbReference type="ARBA" id="ARBA00022692"/>
    </source>
</evidence>
<dbReference type="PANTHER" id="PTHR45138">
    <property type="entry name" value="REGULATORY COMPONENTS OF SENSORY TRANSDUCTION SYSTEM"/>
    <property type="match status" value="1"/>
</dbReference>
<dbReference type="PANTHER" id="PTHR45138:SF9">
    <property type="entry name" value="DIGUANYLATE CYCLASE DGCM-RELATED"/>
    <property type="match status" value="1"/>
</dbReference>
<feature type="transmembrane region" description="Helical" evidence="8">
    <location>
        <begin position="162"/>
        <end position="181"/>
    </location>
</feature>
<dbReference type="GO" id="GO:0071555">
    <property type="term" value="P:cell wall organization"/>
    <property type="evidence" value="ECO:0007669"/>
    <property type="project" value="InterPro"/>
</dbReference>
<feature type="transmembrane region" description="Helical" evidence="8">
    <location>
        <begin position="132"/>
        <end position="150"/>
    </location>
</feature>
<keyword evidence="11" id="KW-1185">Reference proteome</keyword>
<dbReference type="EMBL" id="QWJJ01000005">
    <property type="protein sequence ID" value="RII39357.1"/>
    <property type="molecule type" value="Genomic_DNA"/>
</dbReference>
<evidence type="ECO:0000256" key="5">
    <source>
        <dbReference type="ARBA" id="ARBA00022989"/>
    </source>
</evidence>
<organism evidence="10 11">
    <name type="scientific">Pseudooceanicola sediminis</name>
    <dbReference type="NCBI Taxonomy" id="2211117"/>
    <lineage>
        <taxon>Bacteria</taxon>
        <taxon>Pseudomonadati</taxon>
        <taxon>Pseudomonadota</taxon>
        <taxon>Alphaproteobacteria</taxon>
        <taxon>Rhodobacterales</taxon>
        <taxon>Paracoccaceae</taxon>
        <taxon>Pseudooceanicola</taxon>
    </lineage>
</organism>
<evidence type="ECO:0000256" key="6">
    <source>
        <dbReference type="ARBA" id="ARBA00023136"/>
    </source>
</evidence>
<dbReference type="Pfam" id="PF07694">
    <property type="entry name" value="5TM-5TMR_LYT"/>
    <property type="match status" value="1"/>
</dbReference>
<keyword evidence="3" id="KW-1003">Cell membrane</keyword>
<feature type="transmembrane region" description="Helical" evidence="8">
    <location>
        <begin position="100"/>
        <end position="120"/>
    </location>
</feature>
<keyword evidence="6 8" id="KW-0472">Membrane</keyword>
<name>A0A399J418_9RHOB</name>
<evidence type="ECO:0000313" key="11">
    <source>
        <dbReference type="Proteomes" id="UP000265848"/>
    </source>
</evidence>
<evidence type="ECO:0000256" key="8">
    <source>
        <dbReference type="SAM" id="Phobius"/>
    </source>
</evidence>
<dbReference type="Pfam" id="PF00990">
    <property type="entry name" value="GGDEF"/>
    <property type="match status" value="1"/>
</dbReference>
<keyword evidence="5 8" id="KW-1133">Transmembrane helix</keyword>
<sequence length="381" mass="40969">MSLYLLSTANFAGLMALVAISYGIATRNLSHRLVRNIVLGLILGFGAAAASLQPVMHINGIQIDPRNLFVGCAGAFVGPLAGLISFVMAAVTRYYEDQPLAIVCIVSLFVATCAGLAWRHFTRNQERTSRKLLVGLGLTISLSYVCTFLLPRSYWGAVFSSAVPFLVVTNIIGTTVLGGFLERERRRARRWRRLQAQASIDPLTGLLNRRAFEAAYATVTRTGTSKDMAFLLVDLDNFKKVNDVLGHAGGDKVLIAAARKLSTCVRDGDLVARFGGEEFAVCLPSSTLEQAAAIAQRIRAAISELDMVKARNAPPTTASIGVCWGAATLRLEDAFEIADRALYRAKVEGRDQVVFGEHEAVVARPAIAPWPSGMGPQAAGS</sequence>
<dbReference type="InterPro" id="IPR029787">
    <property type="entry name" value="Nucleotide_cyclase"/>
</dbReference>
<evidence type="ECO:0000256" key="1">
    <source>
        <dbReference type="ARBA" id="ARBA00004651"/>
    </source>
</evidence>
<dbReference type="OrthoDB" id="9812260at2"/>
<feature type="domain" description="GGDEF" evidence="9">
    <location>
        <begin position="226"/>
        <end position="358"/>
    </location>
</feature>
<gene>
    <name evidence="10" type="ORF">DL237_06840</name>
</gene>
<dbReference type="Gene3D" id="1.10.1760.20">
    <property type="match status" value="1"/>
</dbReference>
<dbReference type="GO" id="GO:1902201">
    <property type="term" value="P:negative regulation of bacterial-type flagellum-dependent cell motility"/>
    <property type="evidence" value="ECO:0007669"/>
    <property type="project" value="TreeGrafter"/>
</dbReference>
<dbReference type="NCBIfam" id="TIGR00254">
    <property type="entry name" value="GGDEF"/>
    <property type="match status" value="1"/>
</dbReference>
<feature type="transmembrane region" description="Helical" evidence="8">
    <location>
        <begin position="7"/>
        <end position="25"/>
    </location>
</feature>
<comment type="caution">
    <text evidence="10">The sequence shown here is derived from an EMBL/GenBank/DDBJ whole genome shotgun (WGS) entry which is preliminary data.</text>
</comment>
<evidence type="ECO:0000313" key="10">
    <source>
        <dbReference type="EMBL" id="RII39357.1"/>
    </source>
</evidence>
<dbReference type="InterPro" id="IPR000160">
    <property type="entry name" value="GGDEF_dom"/>
</dbReference>
<dbReference type="SUPFAM" id="SSF55073">
    <property type="entry name" value="Nucleotide cyclase"/>
    <property type="match status" value="1"/>
</dbReference>
<dbReference type="PROSITE" id="PS50887">
    <property type="entry name" value="GGDEF"/>
    <property type="match status" value="1"/>
</dbReference>
<dbReference type="RefSeq" id="WP_119398313.1">
    <property type="nucleotide sequence ID" value="NZ_QWJJ01000005.1"/>
</dbReference>
<evidence type="ECO:0000259" key="9">
    <source>
        <dbReference type="PROSITE" id="PS50887"/>
    </source>
</evidence>
<dbReference type="GO" id="GO:0000155">
    <property type="term" value="F:phosphorelay sensor kinase activity"/>
    <property type="evidence" value="ECO:0007669"/>
    <property type="project" value="InterPro"/>
</dbReference>
<reference evidence="10 11" key="1">
    <citation type="submission" date="2018-08" db="EMBL/GenBank/DDBJ databases">
        <title>Pseudooceanicola sediminis CY03 in the family Rhodobacteracea.</title>
        <authorList>
            <person name="Zhang Y.-J."/>
        </authorList>
    </citation>
    <scope>NUCLEOTIDE SEQUENCE [LARGE SCALE GENOMIC DNA]</scope>
    <source>
        <strain evidence="10 11">CY03</strain>
    </source>
</reference>
<dbReference type="GO" id="GO:0052621">
    <property type="term" value="F:diguanylate cyclase activity"/>
    <property type="evidence" value="ECO:0007669"/>
    <property type="project" value="UniProtKB-EC"/>
</dbReference>
<comment type="subcellular location">
    <subcellularLocation>
        <location evidence="1">Cell membrane</location>
        <topology evidence="1">Multi-pass membrane protein</topology>
    </subcellularLocation>
</comment>
<evidence type="ECO:0000256" key="2">
    <source>
        <dbReference type="ARBA" id="ARBA00012528"/>
    </source>
</evidence>
<protein>
    <recommendedName>
        <fullName evidence="2">diguanylate cyclase</fullName>
        <ecNumber evidence="2">2.7.7.65</ecNumber>
    </recommendedName>
</protein>
<feature type="transmembrane region" description="Helical" evidence="8">
    <location>
        <begin position="37"/>
        <end position="56"/>
    </location>
</feature>
<accession>A0A399J418</accession>
<dbReference type="FunFam" id="3.30.70.270:FF:000001">
    <property type="entry name" value="Diguanylate cyclase domain protein"/>
    <property type="match status" value="1"/>
</dbReference>
<keyword evidence="4 8" id="KW-0812">Transmembrane</keyword>
<dbReference type="GO" id="GO:0005886">
    <property type="term" value="C:plasma membrane"/>
    <property type="evidence" value="ECO:0007669"/>
    <property type="project" value="UniProtKB-SubCell"/>
</dbReference>
<feature type="transmembrane region" description="Helical" evidence="8">
    <location>
        <begin position="68"/>
        <end position="88"/>
    </location>
</feature>
<comment type="catalytic activity">
    <reaction evidence="7">
        <text>2 GTP = 3',3'-c-di-GMP + 2 diphosphate</text>
        <dbReference type="Rhea" id="RHEA:24898"/>
        <dbReference type="ChEBI" id="CHEBI:33019"/>
        <dbReference type="ChEBI" id="CHEBI:37565"/>
        <dbReference type="ChEBI" id="CHEBI:58805"/>
        <dbReference type="EC" id="2.7.7.65"/>
    </reaction>
</comment>
<dbReference type="Gene3D" id="3.30.70.270">
    <property type="match status" value="1"/>
</dbReference>
<dbReference type="Proteomes" id="UP000265848">
    <property type="component" value="Unassembled WGS sequence"/>
</dbReference>
<proteinExistence type="predicted"/>
<dbReference type="SMART" id="SM00267">
    <property type="entry name" value="GGDEF"/>
    <property type="match status" value="1"/>
</dbReference>